<dbReference type="PROSITE" id="PS50005">
    <property type="entry name" value="TPR"/>
    <property type="match status" value="3"/>
</dbReference>
<dbReference type="EMBL" id="CP003117">
    <property type="protein sequence ID" value="AET64311.1"/>
    <property type="molecule type" value="Genomic_DNA"/>
</dbReference>
<dbReference type="SUPFAM" id="SSF48439">
    <property type="entry name" value="Protein prenylyltransferase"/>
    <property type="match status" value="1"/>
</dbReference>
<accession>G7WLK8</accession>
<dbReference type="PANTHER" id="PTHR44943">
    <property type="entry name" value="CELLULOSE SYNTHASE OPERON PROTEIN C"/>
    <property type="match status" value="1"/>
</dbReference>
<dbReference type="STRING" id="1110509.Mhar_0940"/>
<gene>
    <name evidence="4" type="ordered locus">Mhar_0940</name>
</gene>
<dbReference type="AlphaFoldDB" id="G7WLK8"/>
<dbReference type="KEGG" id="mhi:Mhar_0940"/>
<feature type="repeat" description="TPR" evidence="3">
    <location>
        <begin position="248"/>
        <end position="281"/>
    </location>
</feature>
<name>G7WLK8_METH6</name>
<dbReference type="InterPro" id="IPR011990">
    <property type="entry name" value="TPR-like_helical_dom_sf"/>
</dbReference>
<dbReference type="RefSeq" id="WP_014586496.1">
    <property type="nucleotide sequence ID" value="NC_017527.1"/>
</dbReference>
<dbReference type="SMART" id="SM00028">
    <property type="entry name" value="TPR"/>
    <property type="match status" value="7"/>
</dbReference>
<dbReference type="InterPro" id="IPR051685">
    <property type="entry name" value="Ycf3/AcsC/BcsC/TPR_MFPF"/>
</dbReference>
<dbReference type="Gene3D" id="1.25.40.10">
    <property type="entry name" value="Tetratricopeptide repeat domain"/>
    <property type="match status" value="4"/>
</dbReference>
<dbReference type="PANTHER" id="PTHR44943:SF4">
    <property type="entry name" value="TPR REPEAT-CONTAINING PROTEIN MJ0798"/>
    <property type="match status" value="1"/>
</dbReference>
<sequence length="354" mass="37168">MVFDLGSWAIFAAVLLTVLSLSAYAMADDMTASDWFLVGEDLLEAGSYEDAAAAYDEAISMDPENGTLHLSKGDALYALARAQGFDPRTLEEAIAAYEEAIRLDPASAMARLGKGRALSLASNALVGDERVSGKKEALSAVEMAIDLDPVFFDAWVLRGTLLDELAALTGDLSGYNQSLSAYERAIDLAPFGDARSLALAWDGKAAALSTLANGLAAAGDSEGAAEMYERAVAAYDEAIELDPDFAGLEARLNRASVLAGLGRYERSIEAYDQAAEAAPGDLKAYVSLVFVEKAGVLLEMGEEELALESLDAATFADPGNAAAWTRKGDLLSALGRGSEAEAARARARGVEEKG</sequence>
<dbReference type="Pfam" id="PF13432">
    <property type="entry name" value="TPR_16"/>
    <property type="match status" value="4"/>
</dbReference>
<evidence type="ECO:0000313" key="4">
    <source>
        <dbReference type="EMBL" id="AET64311.1"/>
    </source>
</evidence>
<proteinExistence type="predicted"/>
<evidence type="ECO:0000256" key="1">
    <source>
        <dbReference type="ARBA" id="ARBA00022737"/>
    </source>
</evidence>
<dbReference type="PATRIC" id="fig|1110509.7.peg.1055"/>
<protein>
    <submittedName>
        <fullName evidence="4">TPR-repeat protein</fullName>
    </submittedName>
</protein>
<reference evidence="4 5" key="1">
    <citation type="journal article" date="2012" name="PLoS ONE">
        <title>The genome characteristics and predicted function of methyl-group oxidation pathway in the obligate aceticlastic methanogens, Methanosaeta spp.</title>
        <authorList>
            <person name="Zhu J."/>
            <person name="Zheng H."/>
            <person name="Ai G."/>
            <person name="Zhang G."/>
            <person name="Liu D."/>
            <person name="Liu X."/>
            <person name="Dong X."/>
        </authorList>
    </citation>
    <scope>NUCLEOTIDE SEQUENCE [LARGE SCALE GENOMIC DNA]</scope>
    <source>
        <strain evidence="4 5">6Ac</strain>
    </source>
</reference>
<keyword evidence="5" id="KW-1185">Reference proteome</keyword>
<organism evidence="4 5">
    <name type="scientific">Methanothrix harundinacea (strain 6Ac)</name>
    <name type="common">Methanosaeta harundinacea</name>
    <dbReference type="NCBI Taxonomy" id="1110509"/>
    <lineage>
        <taxon>Archaea</taxon>
        <taxon>Methanobacteriati</taxon>
        <taxon>Methanobacteriota</taxon>
        <taxon>Stenosarchaea group</taxon>
        <taxon>Methanomicrobia</taxon>
        <taxon>Methanotrichales</taxon>
        <taxon>Methanotrichaceae</taxon>
        <taxon>Methanothrix</taxon>
    </lineage>
</organism>
<dbReference type="Proteomes" id="UP000005877">
    <property type="component" value="Chromosome"/>
</dbReference>
<keyword evidence="1" id="KW-0677">Repeat</keyword>
<feature type="repeat" description="TPR" evidence="3">
    <location>
        <begin position="212"/>
        <end position="245"/>
    </location>
</feature>
<dbReference type="GeneID" id="12510109"/>
<dbReference type="InterPro" id="IPR019734">
    <property type="entry name" value="TPR_rpt"/>
</dbReference>
<keyword evidence="2 3" id="KW-0802">TPR repeat</keyword>
<feature type="repeat" description="TPR" evidence="3">
    <location>
        <begin position="32"/>
        <end position="65"/>
    </location>
</feature>
<dbReference type="HOGENOM" id="CLU_782136_0_0_2"/>
<dbReference type="OrthoDB" id="115601at2157"/>
<evidence type="ECO:0000313" key="5">
    <source>
        <dbReference type="Proteomes" id="UP000005877"/>
    </source>
</evidence>
<evidence type="ECO:0000256" key="3">
    <source>
        <dbReference type="PROSITE-ProRule" id="PRU00339"/>
    </source>
</evidence>
<evidence type="ECO:0000256" key="2">
    <source>
        <dbReference type="ARBA" id="ARBA00022803"/>
    </source>
</evidence>